<feature type="transmembrane region" description="Helical" evidence="13">
    <location>
        <begin position="180"/>
        <end position="205"/>
    </location>
</feature>
<feature type="transmembrane region" description="Helical" evidence="13">
    <location>
        <begin position="390"/>
        <end position="410"/>
    </location>
</feature>
<feature type="binding site" evidence="12">
    <location>
        <position position="312"/>
    </location>
    <ligand>
        <name>K(+)</name>
        <dbReference type="ChEBI" id="CHEBI:29103"/>
    </ligand>
</feature>
<keyword evidence="8 12" id="KW-0630">Potassium</keyword>
<name>A0A1M7IID8_9FIRM</name>
<keyword evidence="6" id="KW-0633">Potassium transport</keyword>
<evidence type="ECO:0000256" key="8">
    <source>
        <dbReference type="ARBA" id="ARBA00022958"/>
    </source>
</evidence>
<reference evidence="14 15" key="1">
    <citation type="submission" date="2016-11" db="EMBL/GenBank/DDBJ databases">
        <authorList>
            <person name="Jaros S."/>
            <person name="Januszkiewicz K."/>
            <person name="Wedrychowicz H."/>
        </authorList>
    </citation>
    <scope>NUCLEOTIDE SEQUENCE [LARGE SCALE GENOMIC DNA]</scope>
    <source>
        <strain evidence="14 15">DSM 15930</strain>
    </source>
</reference>
<evidence type="ECO:0000313" key="15">
    <source>
        <dbReference type="Proteomes" id="UP000184038"/>
    </source>
</evidence>
<protein>
    <submittedName>
        <fullName evidence="14">Trk system potassium uptake protein TrkH</fullName>
    </submittedName>
</protein>
<evidence type="ECO:0000256" key="2">
    <source>
        <dbReference type="ARBA" id="ARBA00009137"/>
    </source>
</evidence>
<dbReference type="InterPro" id="IPR003445">
    <property type="entry name" value="Cat_transpt"/>
</dbReference>
<keyword evidence="3" id="KW-0813">Transport</keyword>
<feature type="binding site" evidence="12">
    <location>
        <position position="218"/>
    </location>
    <ligand>
        <name>K(+)</name>
        <dbReference type="ChEBI" id="CHEBI:29103"/>
    </ligand>
</feature>
<evidence type="ECO:0000256" key="6">
    <source>
        <dbReference type="ARBA" id="ARBA00022538"/>
    </source>
</evidence>
<evidence type="ECO:0000256" key="5">
    <source>
        <dbReference type="ARBA" id="ARBA00022519"/>
    </source>
</evidence>
<feature type="transmembrane region" description="Helical" evidence="13">
    <location>
        <begin position="329"/>
        <end position="347"/>
    </location>
</feature>
<keyword evidence="9 13" id="KW-1133">Transmembrane helix</keyword>
<dbReference type="OrthoDB" id="9810952at2"/>
<feature type="transmembrane region" description="Helical" evidence="13">
    <location>
        <begin position="451"/>
        <end position="472"/>
    </location>
</feature>
<dbReference type="PANTHER" id="PTHR32024">
    <property type="entry name" value="TRK SYSTEM POTASSIUM UPTAKE PROTEIN TRKG-RELATED"/>
    <property type="match status" value="1"/>
</dbReference>
<proteinExistence type="inferred from homology"/>
<keyword evidence="4" id="KW-1003">Cell membrane</keyword>
<evidence type="ECO:0000256" key="3">
    <source>
        <dbReference type="ARBA" id="ARBA00022448"/>
    </source>
</evidence>
<dbReference type="EMBL" id="FRCP01000009">
    <property type="protein sequence ID" value="SHM40197.1"/>
    <property type="molecule type" value="Genomic_DNA"/>
</dbReference>
<organism evidence="14 15">
    <name type="scientific">Anaerosporobacter mobilis DSM 15930</name>
    <dbReference type="NCBI Taxonomy" id="1120996"/>
    <lineage>
        <taxon>Bacteria</taxon>
        <taxon>Bacillati</taxon>
        <taxon>Bacillota</taxon>
        <taxon>Clostridia</taxon>
        <taxon>Lachnospirales</taxon>
        <taxon>Lachnospiraceae</taxon>
        <taxon>Anaerosporobacter</taxon>
    </lineage>
</organism>
<evidence type="ECO:0000256" key="7">
    <source>
        <dbReference type="ARBA" id="ARBA00022692"/>
    </source>
</evidence>
<feature type="binding site" evidence="12">
    <location>
        <position position="109"/>
    </location>
    <ligand>
        <name>K(+)</name>
        <dbReference type="ChEBI" id="CHEBI:29103"/>
    </ligand>
</feature>
<evidence type="ECO:0000313" key="14">
    <source>
        <dbReference type="EMBL" id="SHM40197.1"/>
    </source>
</evidence>
<comment type="subcellular location">
    <subcellularLocation>
        <location evidence="1">Cell inner membrane</location>
        <topology evidence="1">Multi-pass membrane protein</topology>
    </subcellularLocation>
</comment>
<dbReference type="AlphaFoldDB" id="A0A1M7IID8"/>
<evidence type="ECO:0000256" key="13">
    <source>
        <dbReference type="SAM" id="Phobius"/>
    </source>
</evidence>
<feature type="transmembrane region" description="Helical" evidence="13">
    <location>
        <begin position="67"/>
        <end position="89"/>
    </location>
</feature>
<evidence type="ECO:0000256" key="9">
    <source>
        <dbReference type="ARBA" id="ARBA00022989"/>
    </source>
</evidence>
<evidence type="ECO:0000256" key="10">
    <source>
        <dbReference type="ARBA" id="ARBA00023065"/>
    </source>
</evidence>
<dbReference type="InterPro" id="IPR004772">
    <property type="entry name" value="TrkH"/>
</dbReference>
<keyword evidence="5" id="KW-0997">Cell inner membrane</keyword>
<sequence>MNYRFISYIVGWILNFQGIFLIIPSFVALYYGEDSGFAYVVTSIICLAIGVALTLKKPSNKAFYAKDGFISVAACWIVLSITGALPFVFNGEIPSIVDAMFETISGFTTTGATILSDVEALSKCNLFWRSFTHWIGGMGVLVFVLCILPLAGGDNMHLLKAESPGPSVNKLVPRVRDTALILYGIYIFLTIIEVVLLLISGMTAFDALTTSFGTAGTGGFGIKNNSMADYSVAIQNIVGVFMMLFGVNFSIYFLLLVRKPKQILKSEELRVYVGIIAISTIVIGINIRGSFPSIWSALQQAFFQVSSVITTTGFATVDFNLWPSLSKSVLILLMFVGACAGSTGGGIKVSRIVILWKDIKNELAAYMHPRSVRTVRIEGKKVNNEIVNSVKTYISLYLVIFISSVLLISFENYSFETNFTAVAATLNNVGPGFDGVGPMENFAKYNSFSKYILMFDMLAGRLELIPMVIIFNPSVWKIRGKRLFS</sequence>
<evidence type="ECO:0000256" key="11">
    <source>
        <dbReference type="ARBA" id="ARBA00023136"/>
    </source>
</evidence>
<keyword evidence="10" id="KW-0406">Ion transport</keyword>
<feature type="binding site" evidence="12">
    <location>
        <position position="428"/>
    </location>
    <ligand>
        <name>K(+)</name>
        <dbReference type="ChEBI" id="CHEBI:29103"/>
    </ligand>
</feature>
<feature type="transmembrane region" description="Helical" evidence="13">
    <location>
        <begin position="37"/>
        <end position="55"/>
    </location>
</feature>
<dbReference type="GO" id="GO:0015379">
    <property type="term" value="F:potassium:chloride symporter activity"/>
    <property type="evidence" value="ECO:0007669"/>
    <property type="project" value="InterPro"/>
</dbReference>
<dbReference type="Proteomes" id="UP000184038">
    <property type="component" value="Unassembled WGS sequence"/>
</dbReference>
<gene>
    <name evidence="14" type="ORF">SAMN02746066_01867</name>
</gene>
<keyword evidence="12" id="KW-0479">Metal-binding</keyword>
<dbReference type="STRING" id="1120996.SAMN02746066_01867"/>
<keyword evidence="15" id="KW-1185">Reference proteome</keyword>
<dbReference type="RefSeq" id="WP_073286482.1">
    <property type="nucleotide sequence ID" value="NZ_FRCP01000009.1"/>
</dbReference>
<evidence type="ECO:0000256" key="4">
    <source>
        <dbReference type="ARBA" id="ARBA00022475"/>
    </source>
</evidence>
<dbReference type="PANTHER" id="PTHR32024:SF2">
    <property type="entry name" value="TRK SYSTEM POTASSIUM UPTAKE PROTEIN TRKG-RELATED"/>
    <property type="match status" value="1"/>
</dbReference>
<feature type="transmembrane region" description="Helical" evidence="13">
    <location>
        <begin position="131"/>
        <end position="151"/>
    </location>
</feature>
<keyword evidence="11 13" id="KW-0472">Membrane</keyword>
<keyword evidence="7 13" id="KW-0812">Transmembrane</keyword>
<comment type="similarity">
    <text evidence="2">Belongs to the TrkH potassium transport family.</text>
</comment>
<evidence type="ECO:0000256" key="1">
    <source>
        <dbReference type="ARBA" id="ARBA00004429"/>
    </source>
</evidence>
<dbReference type="GO" id="GO:0046872">
    <property type="term" value="F:metal ion binding"/>
    <property type="evidence" value="ECO:0007669"/>
    <property type="project" value="UniProtKB-KW"/>
</dbReference>
<feature type="transmembrane region" description="Helical" evidence="13">
    <location>
        <begin position="269"/>
        <end position="287"/>
    </location>
</feature>
<feature type="binding site" evidence="12">
    <location>
        <position position="311"/>
    </location>
    <ligand>
        <name>K(+)</name>
        <dbReference type="ChEBI" id="CHEBI:29103"/>
    </ligand>
</feature>
<evidence type="ECO:0000256" key="12">
    <source>
        <dbReference type="PIRSR" id="PIRSR006247-1"/>
    </source>
</evidence>
<feature type="transmembrane region" description="Helical" evidence="13">
    <location>
        <begin position="233"/>
        <end position="257"/>
    </location>
</feature>
<feature type="binding site" evidence="12">
    <location>
        <position position="110"/>
    </location>
    <ligand>
        <name>K(+)</name>
        <dbReference type="ChEBI" id="CHEBI:29103"/>
    </ligand>
</feature>
<accession>A0A1M7IID8</accession>
<dbReference type="Pfam" id="PF02386">
    <property type="entry name" value="TrkH"/>
    <property type="match status" value="1"/>
</dbReference>
<dbReference type="GO" id="GO:0005886">
    <property type="term" value="C:plasma membrane"/>
    <property type="evidence" value="ECO:0007669"/>
    <property type="project" value="UniProtKB-SubCell"/>
</dbReference>
<dbReference type="PIRSF" id="PIRSF006247">
    <property type="entry name" value="TrkH"/>
    <property type="match status" value="1"/>
</dbReference>
<feature type="transmembrane region" description="Helical" evidence="13">
    <location>
        <begin position="12"/>
        <end position="31"/>
    </location>
</feature>
<feature type="binding site" evidence="12">
    <location>
        <position position="429"/>
    </location>
    <ligand>
        <name>K(+)</name>
        <dbReference type="ChEBI" id="CHEBI:29103"/>
    </ligand>
</feature>